<protein>
    <submittedName>
        <fullName evidence="3">MarR family protein</fullName>
    </submittedName>
</protein>
<organism evidence="3 4">
    <name type="scientific">Sphingomonas rubra</name>
    <dbReference type="NCBI Taxonomy" id="634430"/>
    <lineage>
        <taxon>Bacteria</taxon>
        <taxon>Pseudomonadati</taxon>
        <taxon>Pseudomonadota</taxon>
        <taxon>Alphaproteobacteria</taxon>
        <taxon>Sphingomonadales</taxon>
        <taxon>Sphingomonadaceae</taxon>
        <taxon>Sphingomonas</taxon>
    </lineage>
</organism>
<sequence length="155" mass="17130">MTSETLTKRGNMPDAKALCPRNESPQRGPTVGNEPVATHDPQTLSIWMTALVDYVRSGEPDLTNRQMALLLLVYLKPGPHTVRGLARALNVSKPVVTRALNRLGALGYLRRQRDDSDKRNIFVARTSEGADFLEEFGQFIGDGEPQRPPLRHAAA</sequence>
<dbReference type="GO" id="GO:0003700">
    <property type="term" value="F:DNA-binding transcription factor activity"/>
    <property type="evidence" value="ECO:0007669"/>
    <property type="project" value="InterPro"/>
</dbReference>
<evidence type="ECO:0000313" key="3">
    <source>
        <dbReference type="EMBL" id="SFP39594.1"/>
    </source>
</evidence>
<dbReference type="Gene3D" id="1.10.10.10">
    <property type="entry name" value="Winged helix-like DNA-binding domain superfamily/Winged helix DNA-binding domain"/>
    <property type="match status" value="1"/>
</dbReference>
<dbReference type="SMART" id="SM00347">
    <property type="entry name" value="HTH_MARR"/>
    <property type="match status" value="1"/>
</dbReference>
<dbReference type="InterPro" id="IPR036388">
    <property type="entry name" value="WH-like_DNA-bd_sf"/>
</dbReference>
<reference evidence="3 4" key="1">
    <citation type="submission" date="2016-10" db="EMBL/GenBank/DDBJ databases">
        <authorList>
            <person name="de Groot N.N."/>
        </authorList>
    </citation>
    <scope>NUCLEOTIDE SEQUENCE [LARGE SCALE GENOMIC DNA]</scope>
    <source>
        <strain evidence="3 4">CGMCC 1.9113</strain>
    </source>
</reference>
<dbReference type="CDD" id="cd00090">
    <property type="entry name" value="HTH_ARSR"/>
    <property type="match status" value="1"/>
</dbReference>
<gene>
    <name evidence="3" type="ORF">SAMN04488241_101363</name>
</gene>
<dbReference type="GO" id="GO:0006950">
    <property type="term" value="P:response to stress"/>
    <property type="evidence" value="ECO:0007669"/>
    <property type="project" value="TreeGrafter"/>
</dbReference>
<dbReference type="EMBL" id="FOXP01000001">
    <property type="protein sequence ID" value="SFP39594.1"/>
    <property type="molecule type" value="Genomic_DNA"/>
</dbReference>
<keyword evidence="4" id="KW-1185">Reference proteome</keyword>
<accession>A0A1I5PZV4</accession>
<evidence type="ECO:0000313" key="4">
    <source>
        <dbReference type="Proteomes" id="UP000199586"/>
    </source>
</evidence>
<dbReference type="PANTHER" id="PTHR33164">
    <property type="entry name" value="TRANSCRIPTIONAL REGULATOR, MARR FAMILY"/>
    <property type="match status" value="1"/>
</dbReference>
<feature type="region of interest" description="Disordered" evidence="1">
    <location>
        <begin position="1"/>
        <end position="38"/>
    </location>
</feature>
<dbReference type="PROSITE" id="PS50995">
    <property type="entry name" value="HTH_MARR_2"/>
    <property type="match status" value="1"/>
</dbReference>
<feature type="domain" description="HTH marR-type" evidence="2">
    <location>
        <begin position="1"/>
        <end position="155"/>
    </location>
</feature>
<dbReference type="InterPro" id="IPR000835">
    <property type="entry name" value="HTH_MarR-typ"/>
</dbReference>
<dbReference type="Pfam" id="PF12802">
    <property type="entry name" value="MarR_2"/>
    <property type="match status" value="1"/>
</dbReference>
<dbReference type="InterPro" id="IPR039422">
    <property type="entry name" value="MarR/SlyA-like"/>
</dbReference>
<dbReference type="STRING" id="634430.SAMN04488241_101363"/>
<dbReference type="InterPro" id="IPR036390">
    <property type="entry name" value="WH_DNA-bd_sf"/>
</dbReference>
<dbReference type="SUPFAM" id="SSF46785">
    <property type="entry name" value="Winged helix' DNA-binding domain"/>
    <property type="match status" value="1"/>
</dbReference>
<dbReference type="PANTHER" id="PTHR33164:SF43">
    <property type="entry name" value="HTH-TYPE TRANSCRIPTIONAL REPRESSOR YETL"/>
    <property type="match status" value="1"/>
</dbReference>
<dbReference type="AlphaFoldDB" id="A0A1I5PZV4"/>
<dbReference type="InterPro" id="IPR011991">
    <property type="entry name" value="ArsR-like_HTH"/>
</dbReference>
<evidence type="ECO:0000259" key="2">
    <source>
        <dbReference type="PROSITE" id="PS50995"/>
    </source>
</evidence>
<proteinExistence type="predicted"/>
<name>A0A1I5PZV4_9SPHN</name>
<evidence type="ECO:0000256" key="1">
    <source>
        <dbReference type="SAM" id="MobiDB-lite"/>
    </source>
</evidence>
<dbReference type="Proteomes" id="UP000199586">
    <property type="component" value="Unassembled WGS sequence"/>
</dbReference>